<reference evidence="3" key="1">
    <citation type="journal article" date="2016" name="Nature">
        <title>Genome evolution in the allotetraploid frog Xenopus laevis.</title>
        <authorList>
            <person name="Session A.M."/>
            <person name="Uno Y."/>
            <person name="Kwon T."/>
            <person name="Chapman J.A."/>
            <person name="Toyoda A."/>
            <person name="Takahashi S."/>
            <person name="Fukui A."/>
            <person name="Hikosaka A."/>
            <person name="Suzuki A."/>
            <person name="Kondo M."/>
            <person name="van Heeringen S.J."/>
            <person name="Quigley I."/>
            <person name="Heinz S."/>
            <person name="Ogino H."/>
            <person name="Ochi H."/>
            <person name="Hellsten U."/>
            <person name="Lyons J.B."/>
            <person name="Simakov O."/>
            <person name="Putnam N."/>
            <person name="Stites J."/>
            <person name="Kuroki Y."/>
            <person name="Tanaka T."/>
            <person name="Michiue T."/>
            <person name="Watanabe M."/>
            <person name="Bogdanovic O."/>
            <person name="Lister R."/>
            <person name="Georgiou G."/>
            <person name="Paranjpe S.S."/>
            <person name="van Kruijsbergen I."/>
            <person name="Shu S."/>
            <person name="Carlson J."/>
            <person name="Kinoshita T."/>
            <person name="Ohta Y."/>
            <person name="Mawaribuchi S."/>
            <person name="Jenkins J."/>
            <person name="Grimwood J."/>
            <person name="Schmutz J."/>
            <person name="Mitros T."/>
            <person name="Mozaffari S.V."/>
            <person name="Suzuki Y."/>
            <person name="Haramoto Y."/>
            <person name="Yamamoto T.S."/>
            <person name="Takagi C."/>
            <person name="Heald R."/>
            <person name="Miller K."/>
            <person name="Haudenschild C."/>
            <person name="Kitzman J."/>
            <person name="Nakayama T."/>
            <person name="Izutsu Y."/>
            <person name="Robert J."/>
            <person name="Fortriede J."/>
            <person name="Burns K."/>
            <person name="Lotay V."/>
            <person name="Karimi K."/>
            <person name="Yasuoka Y."/>
            <person name="Dichmann D.S."/>
            <person name="Flajnik M.F."/>
            <person name="Houston D.W."/>
            <person name="Shendure J."/>
            <person name="DuPasquier L."/>
            <person name="Vize P.D."/>
            <person name="Zorn A.M."/>
            <person name="Ito M."/>
            <person name="Marcotte E.M."/>
            <person name="Wallingford J.B."/>
            <person name="Ito Y."/>
            <person name="Asashima M."/>
            <person name="Ueno N."/>
            <person name="Matsuda Y."/>
            <person name="Veenstra G.J."/>
            <person name="Fujiyama A."/>
            <person name="Harland R.M."/>
            <person name="Taira M."/>
            <person name="Rokhsar D.S."/>
        </authorList>
    </citation>
    <scope>NUCLEOTIDE SEQUENCE [LARGE SCALE GENOMIC DNA]</scope>
    <source>
        <strain evidence="3">J</strain>
    </source>
</reference>
<gene>
    <name evidence="2" type="ORF">XELAEV_18030999mg</name>
</gene>
<evidence type="ECO:0000313" key="2">
    <source>
        <dbReference type="EMBL" id="OCT75812.1"/>
    </source>
</evidence>
<dbReference type="AlphaFoldDB" id="A0A974HF90"/>
<feature type="signal peptide" evidence="1">
    <location>
        <begin position="1"/>
        <end position="18"/>
    </location>
</feature>
<keyword evidence="1" id="KW-0732">Signal</keyword>
<dbReference type="Proteomes" id="UP000694892">
    <property type="component" value="Chromosome 6L"/>
</dbReference>
<protein>
    <submittedName>
        <fullName evidence="2">Uncharacterized protein</fullName>
    </submittedName>
</protein>
<proteinExistence type="predicted"/>
<organism evidence="2 3">
    <name type="scientific">Xenopus laevis</name>
    <name type="common">African clawed frog</name>
    <dbReference type="NCBI Taxonomy" id="8355"/>
    <lineage>
        <taxon>Eukaryota</taxon>
        <taxon>Metazoa</taxon>
        <taxon>Chordata</taxon>
        <taxon>Craniata</taxon>
        <taxon>Vertebrata</taxon>
        <taxon>Euteleostomi</taxon>
        <taxon>Amphibia</taxon>
        <taxon>Batrachia</taxon>
        <taxon>Anura</taxon>
        <taxon>Pipoidea</taxon>
        <taxon>Pipidae</taxon>
        <taxon>Xenopodinae</taxon>
        <taxon>Xenopus</taxon>
        <taxon>Xenopus</taxon>
    </lineage>
</organism>
<dbReference type="EMBL" id="CM004476">
    <property type="protein sequence ID" value="OCT75812.1"/>
    <property type="molecule type" value="Genomic_DNA"/>
</dbReference>
<accession>A0A974HF90</accession>
<evidence type="ECO:0000256" key="1">
    <source>
        <dbReference type="SAM" id="SignalP"/>
    </source>
</evidence>
<name>A0A974HF90_XENLA</name>
<feature type="chain" id="PRO_5037685877" evidence="1">
    <location>
        <begin position="19"/>
        <end position="88"/>
    </location>
</feature>
<sequence>MSFSSLLLLYVVYQPGHIDQMPCNCWQGTIFALFPLLEKEERTKGQEPEGKNGKSKSVSTTIIMYTSVNGEHSTTVALCSNTNLYTLT</sequence>
<evidence type="ECO:0000313" key="3">
    <source>
        <dbReference type="Proteomes" id="UP000694892"/>
    </source>
</evidence>